<keyword evidence="3" id="KW-1185">Reference proteome</keyword>
<dbReference type="AlphaFoldDB" id="E1QUC8"/>
<dbReference type="OrthoDB" id="28887at2157"/>
<gene>
    <name evidence="2" type="ordered locus">Vdis_0454</name>
</gene>
<dbReference type="Proteomes" id="UP000006681">
    <property type="component" value="Chromosome"/>
</dbReference>
<sequence length="355" mass="40347">MNARILLLKEYLRELMDSLASKASSLTALSIYDKPIQLLKLYMTKDGVVNACIRQINACTVVTANTVNNAIRIAKVLRKYRDYHFNDGNICIRFDDEYCWNLRDVLASEDNYQFLKQFLLLKALGASVERKGNGFLVEVNGIKWFVRGSIWQDLMEGPLLPYLHEPYEYRIWFSKIITKVRTFIDVGAYVGGYAVRACKAGVKVYAVEPSAENYNVLSQNLKFNECNNVILLNVAAGDFKGKALLSPLRGYGPDTSSLVRSGDEKEVINVVPLDDVITDVEMPVMVKIDVEGFEEHVLKGMEKLLKYVGYIFIETNTSTHINVVKYLNGHGFKLRDLRLHRGSDELRYNSLFIKG</sequence>
<accession>E1QUC8</accession>
<dbReference type="EMBL" id="CP002100">
    <property type="protein sequence ID" value="ADN49854.1"/>
    <property type="molecule type" value="Genomic_DNA"/>
</dbReference>
<dbReference type="GO" id="GO:0032259">
    <property type="term" value="P:methylation"/>
    <property type="evidence" value="ECO:0007669"/>
    <property type="project" value="UniProtKB-KW"/>
</dbReference>
<keyword evidence="2" id="KW-0489">Methyltransferase</keyword>
<dbReference type="SUPFAM" id="SSF53335">
    <property type="entry name" value="S-adenosyl-L-methionine-dependent methyltransferases"/>
    <property type="match status" value="1"/>
</dbReference>
<dbReference type="Gene3D" id="3.40.50.150">
    <property type="entry name" value="Vaccinia Virus protein VP39"/>
    <property type="match status" value="1"/>
</dbReference>
<dbReference type="Pfam" id="PF05050">
    <property type="entry name" value="Methyltransf_21"/>
    <property type="match status" value="1"/>
</dbReference>
<feature type="domain" description="Methyltransferase FkbM" evidence="1">
    <location>
        <begin position="185"/>
        <end position="334"/>
    </location>
</feature>
<dbReference type="InterPro" id="IPR052514">
    <property type="entry name" value="SAM-dependent_MTase"/>
</dbReference>
<evidence type="ECO:0000259" key="1">
    <source>
        <dbReference type="Pfam" id="PF05050"/>
    </source>
</evidence>
<organism evidence="2 3">
    <name type="scientific">Vulcanisaeta distributa (strain DSM 14429 / JCM 11212 / NBRC 100878 / IC-017)</name>
    <dbReference type="NCBI Taxonomy" id="572478"/>
    <lineage>
        <taxon>Archaea</taxon>
        <taxon>Thermoproteota</taxon>
        <taxon>Thermoprotei</taxon>
        <taxon>Thermoproteales</taxon>
        <taxon>Thermoproteaceae</taxon>
        <taxon>Vulcanisaeta</taxon>
    </lineage>
</organism>
<evidence type="ECO:0000313" key="3">
    <source>
        <dbReference type="Proteomes" id="UP000006681"/>
    </source>
</evidence>
<protein>
    <submittedName>
        <fullName evidence="2">Methyltransferase FkbM family</fullName>
    </submittedName>
</protein>
<keyword evidence="2" id="KW-0808">Transferase</keyword>
<dbReference type="GO" id="GO:0008168">
    <property type="term" value="F:methyltransferase activity"/>
    <property type="evidence" value="ECO:0007669"/>
    <property type="project" value="UniProtKB-KW"/>
</dbReference>
<dbReference type="PANTHER" id="PTHR34203:SF15">
    <property type="entry name" value="SLL1173 PROTEIN"/>
    <property type="match status" value="1"/>
</dbReference>
<dbReference type="InterPro" id="IPR006342">
    <property type="entry name" value="FkbM_mtfrase"/>
</dbReference>
<dbReference type="InterPro" id="IPR029063">
    <property type="entry name" value="SAM-dependent_MTases_sf"/>
</dbReference>
<name>E1QUC8_VULDI</name>
<dbReference type="NCBIfam" id="TIGR01444">
    <property type="entry name" value="fkbM_fam"/>
    <property type="match status" value="1"/>
</dbReference>
<dbReference type="eggNOG" id="arCOG01400">
    <property type="taxonomic scope" value="Archaea"/>
</dbReference>
<evidence type="ECO:0000313" key="2">
    <source>
        <dbReference type="EMBL" id="ADN49854.1"/>
    </source>
</evidence>
<reference evidence="3" key="2">
    <citation type="journal article" date="2010" name="Stand. Genomic Sci.">
        <title>Complete genome sequence of Vulcanisaeta distributa type strain (IC-017T).</title>
        <authorList>
            <person name="Mavromatis K."/>
            <person name="Sikorski J."/>
            <person name="Pabst E."/>
            <person name="Teshima H."/>
            <person name="Lapidus A."/>
            <person name="Lucas S."/>
            <person name="Nolan M."/>
            <person name="Glavina Del Rio T."/>
            <person name="Cheng J."/>
            <person name="Bruce D."/>
            <person name="Goodwin L."/>
            <person name="Pitluck S."/>
            <person name="Liolios K."/>
            <person name="Ivanova N."/>
            <person name="Mikhailova N."/>
            <person name="Pati A."/>
            <person name="Chen A."/>
            <person name="Palaniappan K."/>
            <person name="Land M."/>
            <person name="Hauser L."/>
            <person name="Chang Y."/>
            <person name="Jeffries C."/>
            <person name="Rohde M."/>
            <person name="Spring S."/>
            <person name="Goker M."/>
            <person name="Wirth R."/>
            <person name="Woyke T."/>
            <person name="Bristow J."/>
            <person name="Eisen J."/>
            <person name="Markowitz V."/>
            <person name="Hugenholtz P."/>
            <person name="Klenk H."/>
            <person name="Kyrpides N."/>
        </authorList>
    </citation>
    <scope>NUCLEOTIDE SEQUENCE [LARGE SCALE GENOMIC DNA]</scope>
    <source>
        <strain evidence="3">DSM 14429 / JCM 11212 / NBRC 100878 / IC-017</strain>
    </source>
</reference>
<reference evidence="2 3" key="1">
    <citation type="journal article" date="2010" name="Stand. Genomic Sci.">
        <title>Complete genome sequence of Vulcanisaeta distributa type strain (IC-017).</title>
        <authorList>
            <person name="Mavromatis K."/>
            <person name="Sikorski J."/>
            <person name="Pabst E."/>
            <person name="Teshima H."/>
            <person name="Lapidus A."/>
            <person name="Lucas S."/>
            <person name="Nolan M."/>
            <person name="Glavina Del Rio T."/>
            <person name="Cheng J.F."/>
            <person name="Bruce D."/>
            <person name="Goodwin L."/>
            <person name="Pitluck S."/>
            <person name="Liolios K."/>
            <person name="Ivanova N."/>
            <person name="Mikhailova N."/>
            <person name="Pati A."/>
            <person name="Chen A."/>
            <person name="Palaniappan K."/>
            <person name="Land M."/>
            <person name="Hauser L."/>
            <person name="Chang Y.J."/>
            <person name="Jeffries C.D."/>
            <person name="Rohde M."/>
            <person name="Spring S."/>
            <person name="Goker M."/>
            <person name="Wirth R."/>
            <person name="Woyke T."/>
            <person name="Bristow J."/>
            <person name="Eisen J.A."/>
            <person name="Markowitz V."/>
            <person name="Hugenholtz P."/>
            <person name="Klenk H.P."/>
            <person name="Kyrpides N.C."/>
        </authorList>
    </citation>
    <scope>NUCLEOTIDE SEQUENCE [LARGE SCALE GENOMIC DNA]</scope>
    <source>
        <strain evidence="3">DSM 14429 / JCM 11212 / NBRC 100878 / IC-017</strain>
    </source>
</reference>
<dbReference type="PANTHER" id="PTHR34203">
    <property type="entry name" value="METHYLTRANSFERASE, FKBM FAMILY PROTEIN"/>
    <property type="match status" value="1"/>
</dbReference>
<dbReference type="KEGG" id="vdi:Vdis_0454"/>
<dbReference type="RefSeq" id="WP_013335579.1">
    <property type="nucleotide sequence ID" value="NC_014537.1"/>
</dbReference>
<dbReference type="GeneID" id="9751372"/>
<proteinExistence type="predicted"/>
<dbReference type="STRING" id="572478.Vdis_0454"/>
<dbReference type="HOGENOM" id="CLU_779924_0_0_2"/>